<dbReference type="GO" id="GO:0016020">
    <property type="term" value="C:membrane"/>
    <property type="evidence" value="ECO:0007669"/>
    <property type="project" value="InterPro"/>
</dbReference>
<feature type="domain" description="Cytochrome oxidase subunit I profile" evidence="1">
    <location>
        <begin position="1"/>
        <end position="32"/>
    </location>
</feature>
<dbReference type="PROSITE" id="PS50855">
    <property type="entry name" value="COX1"/>
    <property type="match status" value="1"/>
</dbReference>
<dbReference type="InterPro" id="IPR023616">
    <property type="entry name" value="Cyt_c_oxase-like_su1_dom"/>
</dbReference>
<gene>
    <name evidence="2" type="ORF">H5410_036423</name>
</gene>
<dbReference type="OrthoDB" id="1869469at2759"/>
<evidence type="ECO:0000313" key="3">
    <source>
        <dbReference type="Proteomes" id="UP000824120"/>
    </source>
</evidence>
<dbReference type="InterPro" id="IPR000883">
    <property type="entry name" value="Cyt_C_Oxase_1"/>
</dbReference>
<dbReference type="SUPFAM" id="SSF81442">
    <property type="entry name" value="Cytochrome c oxidase subunit I-like"/>
    <property type="match status" value="1"/>
</dbReference>
<dbReference type="GO" id="GO:0004129">
    <property type="term" value="F:cytochrome-c oxidase activity"/>
    <property type="evidence" value="ECO:0007669"/>
    <property type="project" value="InterPro"/>
</dbReference>
<keyword evidence="3" id="KW-1185">Reference proteome</keyword>
<accession>A0A9J5Y5L1</accession>
<dbReference type="GO" id="GO:0020037">
    <property type="term" value="F:heme binding"/>
    <property type="evidence" value="ECO:0007669"/>
    <property type="project" value="InterPro"/>
</dbReference>
<name>A0A9J5Y5L1_SOLCO</name>
<evidence type="ECO:0000259" key="1">
    <source>
        <dbReference type="PROSITE" id="PS50855"/>
    </source>
</evidence>
<protein>
    <recommendedName>
        <fullName evidence="1">Cytochrome oxidase subunit I profile domain-containing protein</fullName>
    </recommendedName>
</protein>
<dbReference type="Proteomes" id="UP000824120">
    <property type="component" value="Chromosome 7"/>
</dbReference>
<sequence length="105" mass="12272">MVYAMISIGVLGFLVWVHHMFTVGLDVDTHAYESWSEAWANSFAWESMSKANWLRDRSCKLLDLRFYFMGLPYQRIPAIKEGEREQYTPLLHLNPLFIQQKSGAD</sequence>
<comment type="caution">
    <text evidence="2">The sequence shown here is derived from an EMBL/GenBank/DDBJ whole genome shotgun (WGS) entry which is preliminary data.</text>
</comment>
<dbReference type="GO" id="GO:0015990">
    <property type="term" value="P:electron transport coupled proton transport"/>
    <property type="evidence" value="ECO:0007669"/>
    <property type="project" value="TreeGrafter"/>
</dbReference>
<dbReference type="AlphaFoldDB" id="A0A9J5Y5L1"/>
<dbReference type="PANTHER" id="PTHR10422">
    <property type="entry name" value="CYTOCHROME C OXIDASE SUBUNIT 1"/>
    <property type="match status" value="1"/>
</dbReference>
<dbReference type="EMBL" id="JACXVP010000007">
    <property type="protein sequence ID" value="KAG5595191.1"/>
    <property type="molecule type" value="Genomic_DNA"/>
</dbReference>
<evidence type="ECO:0000313" key="2">
    <source>
        <dbReference type="EMBL" id="KAG5595191.1"/>
    </source>
</evidence>
<reference evidence="2 3" key="1">
    <citation type="submission" date="2020-09" db="EMBL/GenBank/DDBJ databases">
        <title>De no assembly of potato wild relative species, Solanum commersonii.</title>
        <authorList>
            <person name="Cho K."/>
        </authorList>
    </citation>
    <scope>NUCLEOTIDE SEQUENCE [LARGE SCALE GENOMIC DNA]</scope>
    <source>
        <strain evidence="2">LZ3.2</strain>
        <tissue evidence="2">Leaf</tissue>
    </source>
</reference>
<dbReference type="GO" id="GO:0006123">
    <property type="term" value="P:mitochondrial electron transport, cytochrome c to oxygen"/>
    <property type="evidence" value="ECO:0007669"/>
    <property type="project" value="TreeGrafter"/>
</dbReference>
<dbReference type="InterPro" id="IPR036927">
    <property type="entry name" value="Cyt_c_oxase-like_su1_sf"/>
</dbReference>
<dbReference type="GO" id="GO:0005739">
    <property type="term" value="C:mitochondrion"/>
    <property type="evidence" value="ECO:0007669"/>
    <property type="project" value="GOC"/>
</dbReference>
<proteinExistence type="predicted"/>
<dbReference type="Gene3D" id="1.20.210.10">
    <property type="entry name" value="Cytochrome c oxidase-like, subunit I domain"/>
    <property type="match status" value="1"/>
</dbReference>
<organism evidence="2 3">
    <name type="scientific">Solanum commersonii</name>
    <name type="common">Commerson's wild potato</name>
    <name type="synonym">Commerson's nightshade</name>
    <dbReference type="NCBI Taxonomy" id="4109"/>
    <lineage>
        <taxon>Eukaryota</taxon>
        <taxon>Viridiplantae</taxon>
        <taxon>Streptophyta</taxon>
        <taxon>Embryophyta</taxon>
        <taxon>Tracheophyta</taxon>
        <taxon>Spermatophyta</taxon>
        <taxon>Magnoliopsida</taxon>
        <taxon>eudicotyledons</taxon>
        <taxon>Gunneridae</taxon>
        <taxon>Pentapetalae</taxon>
        <taxon>asterids</taxon>
        <taxon>lamiids</taxon>
        <taxon>Solanales</taxon>
        <taxon>Solanaceae</taxon>
        <taxon>Solanoideae</taxon>
        <taxon>Solaneae</taxon>
        <taxon>Solanum</taxon>
    </lineage>
</organism>
<dbReference type="PANTHER" id="PTHR10422:SF18">
    <property type="entry name" value="CYTOCHROME C OXIDASE SUBUNIT 1"/>
    <property type="match status" value="1"/>
</dbReference>